<evidence type="ECO:0000313" key="12">
    <source>
        <dbReference type="EMBL" id="ELP83501.1"/>
    </source>
</evidence>
<gene>
    <name evidence="12" type="ORF">EIN_377460</name>
</gene>
<proteinExistence type="inferred from homology"/>
<keyword evidence="13" id="KW-1185">Reference proteome</keyword>
<evidence type="ECO:0000256" key="2">
    <source>
        <dbReference type="ARBA" id="ARBA00022517"/>
    </source>
</evidence>
<dbReference type="InterPro" id="IPR012920">
    <property type="entry name" value="rRNA_MeTfrase_SPB1-like_C"/>
</dbReference>
<dbReference type="GO" id="GO:0008650">
    <property type="term" value="F:rRNA (uridine-2'-O-)-methyltransferase activity"/>
    <property type="evidence" value="ECO:0007669"/>
    <property type="project" value="TreeGrafter"/>
</dbReference>
<evidence type="ECO:0000259" key="11">
    <source>
        <dbReference type="Pfam" id="PF11861"/>
    </source>
</evidence>
<evidence type="ECO:0000259" key="9">
    <source>
        <dbReference type="Pfam" id="PF01728"/>
    </source>
</evidence>
<dbReference type="OMA" id="MAGGDSH"/>
<dbReference type="AlphaFoldDB" id="A0A0A1TYD0"/>
<organism evidence="12 13">
    <name type="scientific">Entamoeba invadens IP1</name>
    <dbReference type="NCBI Taxonomy" id="370355"/>
    <lineage>
        <taxon>Eukaryota</taxon>
        <taxon>Amoebozoa</taxon>
        <taxon>Evosea</taxon>
        <taxon>Archamoebae</taxon>
        <taxon>Mastigamoebida</taxon>
        <taxon>Entamoebidae</taxon>
        <taxon>Entamoeba</taxon>
    </lineage>
</organism>
<feature type="compositionally biased region" description="Basic and acidic residues" evidence="8">
    <location>
        <begin position="555"/>
        <end position="564"/>
    </location>
</feature>
<dbReference type="InterPro" id="IPR015507">
    <property type="entry name" value="rRNA-MeTfrase_E"/>
</dbReference>
<dbReference type="RefSeq" id="XP_004182847.1">
    <property type="nucleotide sequence ID" value="XM_004182799.1"/>
</dbReference>
<sequence length="788" mass="91188">MGKEGKNNKERLDKYYHLAKQYGYRARSAFKLIQMNKRYDFLGSAHVLIDLCAAPGGWCQVAQKEMPVDQRIFGVDLEAILPIPKVKTYVGDITTPMCFAEMKKLMKGSQADVVLHDGSPNMGKSWIQDAYTQSELCIAALKFAVNFLRKGGWFISKVFRSQDYYSILYVFEKFFKTVTATKPPASRNTSAEVYLVCKDFLAPSKFDPNLLDPKFVFSKEEETVIPDLFSSKRSKPQGYDTSKSLIYNEGNAKDFLKCEEPKNWLATHTKMVFDEGLPVNEKVIAYGEDIKMLGVAELKVLLKWREFVLRKIKIAQNDAEQKKKSEEKKKETTRVLTEEEELELELKREEEEKDEEELLRIKKNEKQKKKEEKQKRKDKRAEEAGVDFAPKFGVDASADLFTINDIKNDEDMQLFLEYDGAKIQEELDEEANKEEEEYKKAENERLGKMTYDERLAERFDNEYDDYLESRGLTKIKAKVGKMEKEKEVRETLGDEDELRQAKQDPTQEKIEHVEEVRNERGKYEREMSKGGEEKWWGSSGMEEISGQMAILEQVLRGDVEKKADTQNSVEGSEEHSEDLEQTKKENEEEVSSSDDVEEEWGPEMGKAKLTHALSLAGRIVQDPKQRKRMLEASLMNKYATPDDEDTPIWFKMEEEKHSKVLLPETKEEIAAMRARFKEIDSRPVRKELEAQARKRKKLSSKMRELEQQATKIEGDGEINSREQLRSLQKKAQKLTKTFSTKNGVTFVNSASGKKIGGSRGRVKLVDKRMKKEFRAKKRIEKKPRKGKK</sequence>
<feature type="compositionally biased region" description="Basic and acidic residues" evidence="8">
    <location>
        <begin position="483"/>
        <end position="535"/>
    </location>
</feature>
<reference evidence="12 13" key="1">
    <citation type="submission" date="2012-10" db="EMBL/GenBank/DDBJ databases">
        <authorList>
            <person name="Zafar N."/>
            <person name="Inman J."/>
            <person name="Hall N."/>
            <person name="Lorenzi H."/>
            <person name="Caler E."/>
        </authorList>
    </citation>
    <scope>NUCLEOTIDE SEQUENCE [LARGE SCALE GENOMIC DNA]</scope>
    <source>
        <strain evidence="12 13">IP1</strain>
    </source>
</reference>
<feature type="domain" description="Ribosomal RNA methyltransferase FtsJ" evidence="9">
    <location>
        <begin position="24"/>
        <end position="200"/>
    </location>
</feature>
<dbReference type="EMBL" id="KB207268">
    <property type="protein sequence ID" value="ELP83501.1"/>
    <property type="molecule type" value="Genomic_DNA"/>
</dbReference>
<dbReference type="InterPro" id="IPR002877">
    <property type="entry name" value="RNA_MeTrfase_FtsJ_dom"/>
</dbReference>
<dbReference type="VEuPathDB" id="AmoebaDB:EIN_377460"/>
<feature type="region of interest" description="Disordered" evidence="8">
    <location>
        <begin position="319"/>
        <end position="349"/>
    </location>
</feature>
<accession>A0A0A1TYD0</accession>
<dbReference type="GO" id="GO:0005730">
    <property type="term" value="C:nucleolus"/>
    <property type="evidence" value="ECO:0007669"/>
    <property type="project" value="UniProtKB-SubCell"/>
</dbReference>
<feature type="region of interest" description="Disordered" evidence="8">
    <location>
        <begin position="483"/>
        <end position="538"/>
    </location>
</feature>
<dbReference type="Proteomes" id="UP000014680">
    <property type="component" value="Unassembled WGS sequence"/>
</dbReference>
<keyword evidence="5 12" id="KW-0808">Transferase</keyword>
<feature type="compositionally biased region" description="Basic and acidic residues" evidence="8">
    <location>
        <begin position="319"/>
        <end position="337"/>
    </location>
</feature>
<feature type="region of interest" description="Disordered" evidence="8">
    <location>
        <begin position="691"/>
        <end position="720"/>
    </location>
</feature>
<evidence type="ECO:0000256" key="8">
    <source>
        <dbReference type="SAM" id="MobiDB-lite"/>
    </source>
</evidence>
<evidence type="ECO:0000256" key="6">
    <source>
        <dbReference type="ARBA" id="ARBA00022691"/>
    </source>
</evidence>
<dbReference type="GO" id="GO:0016435">
    <property type="term" value="F:rRNA (guanine) methyltransferase activity"/>
    <property type="evidence" value="ECO:0007669"/>
    <property type="project" value="TreeGrafter"/>
</dbReference>
<dbReference type="SUPFAM" id="SSF53335">
    <property type="entry name" value="S-adenosyl-L-methionine-dependent methyltransferases"/>
    <property type="match status" value="1"/>
</dbReference>
<evidence type="ECO:0000259" key="10">
    <source>
        <dbReference type="Pfam" id="PF07780"/>
    </source>
</evidence>
<keyword evidence="4 12" id="KW-0489">Methyltransferase</keyword>
<dbReference type="HAMAP" id="MF_01547">
    <property type="entry name" value="RNA_methyltr_E"/>
    <property type="match status" value="1"/>
</dbReference>
<feature type="compositionally biased region" description="Basic and acidic residues" evidence="8">
    <location>
        <begin position="572"/>
        <end position="586"/>
    </location>
</feature>
<evidence type="ECO:0000256" key="7">
    <source>
        <dbReference type="ARBA" id="ARBA00023242"/>
    </source>
</evidence>
<dbReference type="GO" id="GO:0000466">
    <property type="term" value="P:maturation of 5.8S rRNA from tricistronic rRNA transcript (SSU-rRNA, 5.8S rRNA, LSU-rRNA)"/>
    <property type="evidence" value="ECO:0007669"/>
    <property type="project" value="TreeGrafter"/>
</dbReference>
<feature type="domain" description="DUF3381" evidence="11">
    <location>
        <begin position="231"/>
        <end position="383"/>
    </location>
</feature>
<dbReference type="Gene3D" id="3.40.50.150">
    <property type="entry name" value="Vaccinia Virus protein VP39"/>
    <property type="match status" value="1"/>
</dbReference>
<protein>
    <submittedName>
        <fullName evidence="12">AdoMet-dependent rRNA methyltransferase spb1, putative</fullName>
    </submittedName>
</protein>
<keyword evidence="2" id="KW-0690">Ribosome biogenesis</keyword>
<keyword evidence="7" id="KW-0539">Nucleus</keyword>
<dbReference type="KEGG" id="eiv:EIN_377460"/>
<dbReference type="PANTHER" id="PTHR10920">
    <property type="entry name" value="RIBOSOMAL RNA METHYLTRANSFERASE"/>
    <property type="match status" value="1"/>
</dbReference>
<feature type="region of interest" description="Disordered" evidence="8">
    <location>
        <begin position="555"/>
        <end position="606"/>
    </location>
</feature>
<dbReference type="Pfam" id="PF07780">
    <property type="entry name" value="Spb1_C"/>
    <property type="match status" value="1"/>
</dbReference>
<feature type="domain" description="Ribosomal RNA methyltransferase SPB1-like C-terminal" evidence="10">
    <location>
        <begin position="574"/>
        <end position="781"/>
    </location>
</feature>
<dbReference type="GeneID" id="14882399"/>
<comment type="subcellular location">
    <subcellularLocation>
        <location evidence="1">Nucleus</location>
        <location evidence="1">Nucleolus</location>
    </subcellularLocation>
</comment>
<feature type="compositionally biased region" description="Acidic residues" evidence="8">
    <location>
        <begin position="587"/>
        <end position="601"/>
    </location>
</feature>
<evidence type="ECO:0000313" key="13">
    <source>
        <dbReference type="Proteomes" id="UP000014680"/>
    </source>
</evidence>
<name>A0A0A1TYD0_ENTIV</name>
<dbReference type="PANTHER" id="PTHR10920:SF13">
    <property type="entry name" value="PRE-RRNA 2'-O-RIBOSE RNA METHYLTRANSFERASE FTSJ3"/>
    <property type="match status" value="1"/>
</dbReference>
<dbReference type="InterPro" id="IPR050082">
    <property type="entry name" value="RNA_methyltr_RlmE"/>
</dbReference>
<evidence type="ECO:0000256" key="5">
    <source>
        <dbReference type="ARBA" id="ARBA00022679"/>
    </source>
</evidence>
<dbReference type="Pfam" id="PF01728">
    <property type="entry name" value="FtsJ"/>
    <property type="match status" value="1"/>
</dbReference>
<evidence type="ECO:0000256" key="1">
    <source>
        <dbReference type="ARBA" id="ARBA00004604"/>
    </source>
</evidence>
<dbReference type="GO" id="GO:0000463">
    <property type="term" value="P:maturation of LSU-rRNA from tricistronic rRNA transcript (SSU-rRNA, 5.8S rRNA, LSU-rRNA)"/>
    <property type="evidence" value="ECO:0007669"/>
    <property type="project" value="TreeGrafter"/>
</dbReference>
<keyword evidence="6" id="KW-0949">S-adenosyl-L-methionine</keyword>
<evidence type="ECO:0000256" key="4">
    <source>
        <dbReference type="ARBA" id="ARBA00022603"/>
    </source>
</evidence>
<dbReference type="FunFam" id="3.40.50.150:FF:000004">
    <property type="entry name" value="AdoMet-dependent rRNA methyltransferase SPB1"/>
    <property type="match status" value="1"/>
</dbReference>
<dbReference type="OrthoDB" id="1287559at2759"/>
<dbReference type="InterPro" id="IPR029063">
    <property type="entry name" value="SAM-dependent_MTases_sf"/>
</dbReference>
<dbReference type="Pfam" id="PF11861">
    <property type="entry name" value="DUF3381"/>
    <property type="match status" value="1"/>
</dbReference>
<dbReference type="GO" id="GO:0030687">
    <property type="term" value="C:preribosome, large subunit precursor"/>
    <property type="evidence" value="ECO:0007669"/>
    <property type="project" value="TreeGrafter"/>
</dbReference>
<feature type="compositionally biased region" description="Basic and acidic residues" evidence="8">
    <location>
        <begin position="701"/>
        <end position="720"/>
    </location>
</feature>
<evidence type="ECO:0000256" key="3">
    <source>
        <dbReference type="ARBA" id="ARBA00022552"/>
    </source>
</evidence>
<keyword evidence="3" id="KW-0698">rRNA processing</keyword>
<dbReference type="InterPro" id="IPR024576">
    <property type="entry name" value="rRNA_MeTfrase_Spb1_DUF3381"/>
</dbReference>